<comment type="cofactor">
    <cofactor evidence="1">
        <name>Mg(2+)</name>
        <dbReference type="ChEBI" id="CHEBI:18420"/>
    </cofactor>
</comment>
<evidence type="ECO:0000259" key="4">
    <source>
        <dbReference type="SMART" id="SM00922"/>
    </source>
</evidence>
<dbReference type="InterPro" id="IPR029017">
    <property type="entry name" value="Enolase-like_N"/>
</dbReference>
<dbReference type="AlphaFoldDB" id="A0A382N5F4"/>
<evidence type="ECO:0000313" key="5">
    <source>
        <dbReference type="EMBL" id="SVC56000.1"/>
    </source>
</evidence>
<dbReference type="SUPFAM" id="SSF54826">
    <property type="entry name" value="Enolase N-terminal domain-like"/>
    <property type="match status" value="1"/>
</dbReference>
<proteinExistence type="predicted"/>
<evidence type="ECO:0000256" key="3">
    <source>
        <dbReference type="ARBA" id="ARBA00022842"/>
    </source>
</evidence>
<feature type="domain" description="Mandelate racemase/muconate lactonizing enzyme C-terminal" evidence="4">
    <location>
        <begin position="140"/>
        <end position="245"/>
    </location>
</feature>
<dbReference type="SMART" id="SM00922">
    <property type="entry name" value="MR_MLE"/>
    <property type="match status" value="1"/>
</dbReference>
<protein>
    <recommendedName>
        <fullName evidence="4">Mandelate racemase/muconate lactonizing enzyme C-terminal domain-containing protein</fullName>
    </recommendedName>
</protein>
<feature type="non-terminal residue" evidence="5">
    <location>
        <position position="301"/>
    </location>
</feature>
<gene>
    <name evidence="5" type="ORF">METZ01_LOCUS308854</name>
</gene>
<evidence type="ECO:0000256" key="2">
    <source>
        <dbReference type="ARBA" id="ARBA00022723"/>
    </source>
</evidence>
<dbReference type="InterPro" id="IPR013341">
    <property type="entry name" value="Mandelate_racemase_N_dom"/>
</dbReference>
<dbReference type="GO" id="GO:0000287">
    <property type="term" value="F:magnesium ion binding"/>
    <property type="evidence" value="ECO:0007669"/>
    <property type="project" value="TreeGrafter"/>
</dbReference>
<dbReference type="PANTHER" id="PTHR13794">
    <property type="entry name" value="ENOLASE SUPERFAMILY, MANDELATE RACEMASE"/>
    <property type="match status" value="1"/>
</dbReference>
<keyword evidence="2" id="KW-0479">Metal-binding</keyword>
<dbReference type="Gene3D" id="3.30.390.10">
    <property type="entry name" value="Enolase-like, N-terminal domain"/>
    <property type="match status" value="1"/>
</dbReference>
<dbReference type="Pfam" id="PF02746">
    <property type="entry name" value="MR_MLE_N"/>
    <property type="match status" value="1"/>
</dbReference>
<dbReference type="EMBL" id="UINC01097906">
    <property type="protein sequence ID" value="SVC56000.1"/>
    <property type="molecule type" value="Genomic_DNA"/>
</dbReference>
<dbReference type="CDD" id="cd03316">
    <property type="entry name" value="MR_like"/>
    <property type="match status" value="1"/>
</dbReference>
<evidence type="ECO:0000256" key="1">
    <source>
        <dbReference type="ARBA" id="ARBA00001946"/>
    </source>
</evidence>
<dbReference type="GO" id="GO:0016052">
    <property type="term" value="P:carbohydrate catabolic process"/>
    <property type="evidence" value="ECO:0007669"/>
    <property type="project" value="TreeGrafter"/>
</dbReference>
<dbReference type="Gene3D" id="3.20.20.120">
    <property type="entry name" value="Enolase-like C-terminal domain"/>
    <property type="match status" value="1"/>
</dbReference>
<accession>A0A382N5F4</accession>
<dbReference type="GO" id="GO:0016836">
    <property type="term" value="F:hydro-lyase activity"/>
    <property type="evidence" value="ECO:0007669"/>
    <property type="project" value="TreeGrafter"/>
</dbReference>
<dbReference type="InterPro" id="IPR046945">
    <property type="entry name" value="RHMD-like"/>
</dbReference>
<dbReference type="SFLD" id="SFLDS00001">
    <property type="entry name" value="Enolase"/>
    <property type="match status" value="1"/>
</dbReference>
<dbReference type="SFLD" id="SFLDG00179">
    <property type="entry name" value="mandelate_racemase"/>
    <property type="match status" value="1"/>
</dbReference>
<dbReference type="InterPro" id="IPR036849">
    <property type="entry name" value="Enolase-like_C_sf"/>
</dbReference>
<sequence>MKITDIRLLPLTGATADGGWDQGFDEQENLHTLVEVVSDEGVTGLGSVYTSSKLCEGALGILRPMALGESAIEPARVCEKLHQSTFWQGRGGAITHLISGIDIAMWDLFGKVTDQPVSRLLGGRYRESIKPYGSLLMAEPDVLRARLEDAVARGFRAIKMGWGPFGRVSRELDEEIVSTARETVGADVELMVDAGGSDRYWPHGYKWALTTSQMLCDYGITWFEEPLRPDDLAGYCKLTEHARLPITSCEVLTRRQAFQPWIEQRAVDYIQPDVTKVGGLSEEFRIAMHAYDHSILFVPHG</sequence>
<dbReference type="Pfam" id="PF13378">
    <property type="entry name" value="MR_MLE_C"/>
    <property type="match status" value="1"/>
</dbReference>
<dbReference type="PANTHER" id="PTHR13794:SF58">
    <property type="entry name" value="MITOCHONDRIAL ENOLASE SUPERFAMILY MEMBER 1"/>
    <property type="match status" value="1"/>
</dbReference>
<dbReference type="InterPro" id="IPR029065">
    <property type="entry name" value="Enolase_C-like"/>
</dbReference>
<keyword evidence="3" id="KW-0460">Magnesium</keyword>
<reference evidence="5" key="1">
    <citation type="submission" date="2018-05" db="EMBL/GenBank/DDBJ databases">
        <authorList>
            <person name="Lanie J.A."/>
            <person name="Ng W.-L."/>
            <person name="Kazmierczak K.M."/>
            <person name="Andrzejewski T.M."/>
            <person name="Davidsen T.M."/>
            <person name="Wayne K.J."/>
            <person name="Tettelin H."/>
            <person name="Glass J.I."/>
            <person name="Rusch D."/>
            <person name="Podicherti R."/>
            <person name="Tsui H.-C.T."/>
            <person name="Winkler M.E."/>
        </authorList>
    </citation>
    <scope>NUCLEOTIDE SEQUENCE</scope>
</reference>
<organism evidence="5">
    <name type="scientific">marine metagenome</name>
    <dbReference type="NCBI Taxonomy" id="408172"/>
    <lineage>
        <taxon>unclassified sequences</taxon>
        <taxon>metagenomes</taxon>
        <taxon>ecological metagenomes</taxon>
    </lineage>
</organism>
<name>A0A382N5F4_9ZZZZ</name>
<dbReference type="InterPro" id="IPR013342">
    <property type="entry name" value="Mandelate_racemase_C"/>
</dbReference>
<dbReference type="SUPFAM" id="SSF51604">
    <property type="entry name" value="Enolase C-terminal domain-like"/>
    <property type="match status" value="1"/>
</dbReference>